<evidence type="ECO:0000256" key="9">
    <source>
        <dbReference type="ARBA" id="ARBA00043149"/>
    </source>
</evidence>
<keyword evidence="7" id="KW-0319">Glycerol metabolism</keyword>
<dbReference type="NCBIfam" id="NF000756">
    <property type="entry name" value="PRK00047.1"/>
    <property type="match status" value="1"/>
</dbReference>
<keyword evidence="6 12" id="KW-0418">Kinase</keyword>
<keyword evidence="16" id="KW-1185">Reference proteome</keyword>
<dbReference type="PANTHER" id="PTHR10196:SF82">
    <property type="entry name" value="GLYCEROL KINASE"/>
    <property type="match status" value="1"/>
</dbReference>
<dbReference type="FunFam" id="3.30.420.40:FF:000108">
    <property type="entry name" value="Glycerol kinase, glycosomal"/>
    <property type="match status" value="1"/>
</dbReference>
<dbReference type="InterPro" id="IPR043129">
    <property type="entry name" value="ATPase_NBD"/>
</dbReference>
<organism evidence="16 17">
    <name type="scientific">Ceratina calcarata</name>
    <dbReference type="NCBI Taxonomy" id="156304"/>
    <lineage>
        <taxon>Eukaryota</taxon>
        <taxon>Metazoa</taxon>
        <taxon>Ecdysozoa</taxon>
        <taxon>Arthropoda</taxon>
        <taxon>Hexapoda</taxon>
        <taxon>Insecta</taxon>
        <taxon>Pterygota</taxon>
        <taxon>Neoptera</taxon>
        <taxon>Endopterygota</taxon>
        <taxon>Hymenoptera</taxon>
        <taxon>Apocrita</taxon>
        <taxon>Aculeata</taxon>
        <taxon>Apoidea</taxon>
        <taxon>Anthophila</taxon>
        <taxon>Apidae</taxon>
        <taxon>Ceratina</taxon>
        <taxon>Zadontomerus</taxon>
    </lineage>
</organism>
<dbReference type="FunFam" id="3.30.420.40:FF:000177">
    <property type="entry name" value="Glycerol kinase"/>
    <property type="match status" value="1"/>
</dbReference>
<evidence type="ECO:0000256" key="12">
    <source>
        <dbReference type="RuleBase" id="RU003733"/>
    </source>
</evidence>
<evidence type="ECO:0000256" key="7">
    <source>
        <dbReference type="ARBA" id="ARBA00022798"/>
    </source>
</evidence>
<evidence type="ECO:0000256" key="2">
    <source>
        <dbReference type="ARBA" id="ARBA00009156"/>
    </source>
</evidence>
<dbReference type="PIRSF" id="PIRSF000538">
    <property type="entry name" value="GlpK"/>
    <property type="match status" value="1"/>
</dbReference>
<dbReference type="RefSeq" id="XP_026669661.1">
    <property type="nucleotide sequence ID" value="XM_026813860.1"/>
</dbReference>
<dbReference type="NCBIfam" id="TIGR01311">
    <property type="entry name" value="glycerol_kin"/>
    <property type="match status" value="1"/>
</dbReference>
<feature type="compositionally biased region" description="Basic and acidic residues" evidence="13">
    <location>
        <begin position="30"/>
        <end position="49"/>
    </location>
</feature>
<sequence length="554" mass="61793">MSARASILFNRIYQYTSKERMPEPENAGAEPREHPEAMEETARAARSKERGSLIGAIDEGTSSARFLVFDVLHRTVIASHQIAIKQIYLHEGWVEQNPTEIMNAVTECMTKTVEKLESMGLRASDIKAIGITNQRETSVMWDKQTGEPLHNAIVWHDMRTTTTLEEVLDKVPNKTRNKNYLKPLCGLPMSPYFSALKVKWLIDNVPRVRYAVQEQRCCFGTIDSWILYNLTKGKIHVTDVSNASRTMLMNIDTLKWDSSLCQFFDIPRHILPDIRSSAEVYDVIVEPKVLAGTPISGCIGDQQGALLGQLCLVPGQAKATYGTGCFLLYNTGSVKVDSTHGLLTTVGYKFGEHPVVYALEGSVAVAGAAFSWLRDNLQLFNTFTQFQEMAERAQTCGDVYFVPAFSGLYAPYWQQDARGVICGITEETHDYHIIRAALEAVCFQTRDVLEAMMKDSNTKLKSLQVDGGMTVNNLLMQLQADLTGITVARPNMVETTALGAAILAGIGIGIIDIHDVEASQVTKFEPSIGDNERDLRYSKWKMAIERSMKWEVIV</sequence>
<comment type="catalytic activity">
    <reaction evidence="10">
        <text>glycerol + ATP = sn-glycerol 3-phosphate + ADP + H(+)</text>
        <dbReference type="Rhea" id="RHEA:21644"/>
        <dbReference type="ChEBI" id="CHEBI:15378"/>
        <dbReference type="ChEBI" id="CHEBI:17754"/>
        <dbReference type="ChEBI" id="CHEBI:30616"/>
        <dbReference type="ChEBI" id="CHEBI:57597"/>
        <dbReference type="ChEBI" id="CHEBI:456216"/>
        <dbReference type="EC" id="2.7.1.30"/>
    </reaction>
</comment>
<evidence type="ECO:0000256" key="1">
    <source>
        <dbReference type="ARBA" id="ARBA00005190"/>
    </source>
</evidence>
<feature type="region of interest" description="Disordered" evidence="13">
    <location>
        <begin position="19"/>
        <end position="49"/>
    </location>
</feature>
<dbReference type="InterPro" id="IPR018485">
    <property type="entry name" value="FGGY_C"/>
</dbReference>
<dbReference type="CDD" id="cd07792">
    <property type="entry name" value="ASKHA_NBD_FGGY_GK1-3-like"/>
    <property type="match status" value="1"/>
</dbReference>
<dbReference type="InterPro" id="IPR005999">
    <property type="entry name" value="Glycerol_kin"/>
</dbReference>
<dbReference type="GO" id="GO:0006071">
    <property type="term" value="P:glycerol metabolic process"/>
    <property type="evidence" value="ECO:0007669"/>
    <property type="project" value="UniProtKB-KW"/>
</dbReference>
<dbReference type="PANTHER" id="PTHR10196">
    <property type="entry name" value="SUGAR KINASE"/>
    <property type="match status" value="1"/>
</dbReference>
<evidence type="ECO:0000256" key="3">
    <source>
        <dbReference type="ARBA" id="ARBA00012099"/>
    </source>
</evidence>
<dbReference type="AlphaFoldDB" id="A0AAJ7S1L6"/>
<dbReference type="GO" id="GO:0006641">
    <property type="term" value="P:triglyceride metabolic process"/>
    <property type="evidence" value="ECO:0007669"/>
    <property type="project" value="TreeGrafter"/>
</dbReference>
<keyword evidence="8" id="KW-0067">ATP-binding</keyword>
<feature type="domain" description="Carbohydrate kinase FGGY N-terminal" evidence="14">
    <location>
        <begin position="54"/>
        <end position="308"/>
    </location>
</feature>
<protein>
    <recommendedName>
        <fullName evidence="11">Probable glycerol kinase</fullName>
        <ecNumber evidence="3">2.7.1.30</ecNumber>
    </recommendedName>
    <alternativeName>
        <fullName evidence="9">ATP:glycerol 3-phosphotransferase</fullName>
    </alternativeName>
</protein>
<proteinExistence type="inferred from homology"/>
<accession>A0AAJ7S1L6</accession>
<keyword evidence="5" id="KW-0547">Nucleotide-binding</keyword>
<gene>
    <name evidence="17" type="primary">LOC108625336</name>
</gene>
<keyword evidence="4 12" id="KW-0808">Transferase</keyword>
<dbReference type="Pfam" id="PF00370">
    <property type="entry name" value="FGGY_N"/>
    <property type="match status" value="1"/>
</dbReference>
<evidence type="ECO:0000256" key="4">
    <source>
        <dbReference type="ARBA" id="ARBA00022679"/>
    </source>
</evidence>
<evidence type="ECO:0000256" key="13">
    <source>
        <dbReference type="SAM" id="MobiDB-lite"/>
    </source>
</evidence>
<dbReference type="SUPFAM" id="SSF53067">
    <property type="entry name" value="Actin-like ATPase domain"/>
    <property type="match status" value="2"/>
</dbReference>
<comment type="pathway">
    <text evidence="1">Polyol metabolism; glycerol degradation via glycerol kinase pathway; sn-glycerol 3-phosphate from glycerol: step 1/1.</text>
</comment>
<dbReference type="PROSITE" id="PS00445">
    <property type="entry name" value="FGGY_KINASES_2"/>
    <property type="match status" value="1"/>
</dbReference>
<dbReference type="InterPro" id="IPR018483">
    <property type="entry name" value="Carb_kinase_FGGY_CS"/>
</dbReference>
<dbReference type="EC" id="2.7.1.30" evidence="3"/>
<comment type="similarity">
    <text evidence="2 12">Belongs to the FGGY kinase family.</text>
</comment>
<evidence type="ECO:0000256" key="10">
    <source>
        <dbReference type="ARBA" id="ARBA00052101"/>
    </source>
</evidence>
<dbReference type="InterPro" id="IPR018484">
    <property type="entry name" value="FGGY_N"/>
</dbReference>
<dbReference type="GO" id="GO:0004370">
    <property type="term" value="F:glycerol kinase activity"/>
    <property type="evidence" value="ECO:0007669"/>
    <property type="project" value="UniProtKB-EC"/>
</dbReference>
<evidence type="ECO:0000313" key="17">
    <source>
        <dbReference type="RefSeq" id="XP_026669661.1"/>
    </source>
</evidence>
<evidence type="ECO:0000313" key="16">
    <source>
        <dbReference type="Proteomes" id="UP000694925"/>
    </source>
</evidence>
<dbReference type="GeneID" id="108625336"/>
<feature type="domain" description="Carbohydrate kinase FGGY C-terminal" evidence="15">
    <location>
        <begin position="318"/>
        <end position="506"/>
    </location>
</feature>
<dbReference type="InterPro" id="IPR042018">
    <property type="entry name" value="GK1-3_metazoan-type"/>
</dbReference>
<dbReference type="GO" id="GO:0046167">
    <property type="term" value="P:glycerol-3-phosphate biosynthetic process"/>
    <property type="evidence" value="ECO:0007669"/>
    <property type="project" value="TreeGrafter"/>
</dbReference>
<name>A0AAJ7S1L6_9HYME</name>
<dbReference type="PROSITE" id="PS00933">
    <property type="entry name" value="FGGY_KINASES_1"/>
    <property type="match status" value="1"/>
</dbReference>
<evidence type="ECO:0000256" key="5">
    <source>
        <dbReference type="ARBA" id="ARBA00022741"/>
    </source>
</evidence>
<dbReference type="GO" id="GO:0005739">
    <property type="term" value="C:mitochondrion"/>
    <property type="evidence" value="ECO:0007669"/>
    <property type="project" value="TreeGrafter"/>
</dbReference>
<dbReference type="GO" id="GO:0005524">
    <property type="term" value="F:ATP binding"/>
    <property type="evidence" value="ECO:0007669"/>
    <property type="project" value="UniProtKB-KW"/>
</dbReference>
<dbReference type="Gene3D" id="3.30.420.40">
    <property type="match status" value="2"/>
</dbReference>
<dbReference type="Pfam" id="PF02782">
    <property type="entry name" value="FGGY_C"/>
    <property type="match status" value="1"/>
</dbReference>
<evidence type="ECO:0000256" key="11">
    <source>
        <dbReference type="ARBA" id="ARBA00071571"/>
    </source>
</evidence>
<evidence type="ECO:0000256" key="6">
    <source>
        <dbReference type="ARBA" id="ARBA00022777"/>
    </source>
</evidence>
<dbReference type="InterPro" id="IPR000577">
    <property type="entry name" value="Carb_kinase_FGGY"/>
</dbReference>
<dbReference type="Proteomes" id="UP000694925">
    <property type="component" value="Unplaced"/>
</dbReference>
<evidence type="ECO:0000256" key="8">
    <source>
        <dbReference type="ARBA" id="ARBA00022840"/>
    </source>
</evidence>
<dbReference type="CTD" id="43913"/>
<evidence type="ECO:0000259" key="15">
    <source>
        <dbReference type="Pfam" id="PF02782"/>
    </source>
</evidence>
<reference evidence="17" key="1">
    <citation type="submission" date="2025-08" db="UniProtKB">
        <authorList>
            <consortium name="RefSeq"/>
        </authorList>
    </citation>
    <scope>IDENTIFICATION</scope>
    <source>
        <tissue evidence="17">Whole body</tissue>
    </source>
</reference>
<evidence type="ECO:0000259" key="14">
    <source>
        <dbReference type="Pfam" id="PF00370"/>
    </source>
</evidence>